<keyword evidence="2" id="KW-1185">Reference proteome</keyword>
<organism evidence="1 2">
    <name type="scientific">Aristaeella lactis</name>
    <dbReference type="NCBI Taxonomy" id="3046383"/>
    <lineage>
        <taxon>Bacteria</taxon>
        <taxon>Bacillati</taxon>
        <taxon>Bacillota</taxon>
        <taxon>Clostridia</taxon>
        <taxon>Eubacteriales</taxon>
        <taxon>Aristaeellaceae</taxon>
        <taxon>Aristaeella</taxon>
    </lineage>
</organism>
<dbReference type="EMBL" id="FWXZ01000003">
    <property type="protein sequence ID" value="SMC64619.1"/>
    <property type="molecule type" value="Genomic_DNA"/>
</dbReference>
<comment type="caution">
    <text evidence="1">The sequence shown here is derived from an EMBL/GenBank/DDBJ whole genome shotgun (WGS) entry which is preliminary data.</text>
</comment>
<gene>
    <name evidence="1" type="ORF">SAMN06297397_1739</name>
</gene>
<dbReference type="Proteomes" id="UP000192328">
    <property type="component" value="Unassembled WGS sequence"/>
</dbReference>
<reference evidence="1" key="1">
    <citation type="submission" date="2017-04" db="EMBL/GenBank/DDBJ databases">
        <authorList>
            <person name="Varghese N."/>
            <person name="Submissions S."/>
        </authorList>
    </citation>
    <scope>NUCLEOTIDE SEQUENCE</scope>
    <source>
        <strain evidence="1">WTE2008</strain>
    </source>
</reference>
<evidence type="ECO:0000313" key="1">
    <source>
        <dbReference type="EMBL" id="SMC64619.1"/>
    </source>
</evidence>
<proteinExistence type="predicted"/>
<accession>A0AC61PLQ4</accession>
<protein>
    <submittedName>
        <fullName evidence="1">ABC-2 type transporter</fullName>
    </submittedName>
</protein>
<name>A0AC61PLQ4_9FIRM</name>
<sequence length="414" mass="46189">MNSSSSTRRCSMPETSTYTERKERVFRHRDRANQVPIFLGKQFRFFINESDWKVIPMAAVIAGLVSMVIRNRIFANMEGCLISAFALTCVALWNGCFNSIQAICRERAIIKREHRSGMHITSYMTAHLIYQLVLCIAQTVVSMFVMKAMGVPFPEKGRFIVRASSMLNLGICMLLISYAADMMSLFISSISRTTTAAMTVMPFVLIFQLVFSGSVFPLPARVQPLSNFTISNYGIRAIAAECGYNDLPMAAGWNALNSMKNSEIEETITVGQLMEVLNSDTAAKHSEDVVIPALTAGEFADLLGMKEISEEEKKEILTKPVTLGELTAFANNSETIRKRMDRSRTVKFSVGELLDVFGEENVKTFLQQKTAEAARKPEYGERFILINLLALAGFALLFALLATIALELIDKDKR</sequence>
<evidence type="ECO:0000313" key="2">
    <source>
        <dbReference type="Proteomes" id="UP000192328"/>
    </source>
</evidence>